<keyword evidence="3" id="KW-0597">Phosphoprotein</keyword>
<keyword evidence="4 12" id="KW-0479">Metal-binding</keyword>
<evidence type="ECO:0000256" key="2">
    <source>
        <dbReference type="ARBA" id="ARBA00022473"/>
    </source>
</evidence>
<dbReference type="Proteomes" id="UP001209878">
    <property type="component" value="Unassembled WGS sequence"/>
</dbReference>
<evidence type="ECO:0000256" key="1">
    <source>
        <dbReference type="ARBA" id="ARBA00001946"/>
    </source>
</evidence>
<evidence type="ECO:0000256" key="13">
    <source>
        <dbReference type="PROSITE-ProRule" id="PRU10141"/>
    </source>
</evidence>
<feature type="binding site" evidence="12">
    <location>
        <position position="155"/>
    </location>
    <ligand>
        <name>Mg(2+)</name>
        <dbReference type="ChEBI" id="CHEBI:18420"/>
    </ligand>
</feature>
<accession>A0AAD9UJG6</accession>
<keyword evidence="17" id="KW-1185">Reference proteome</keyword>
<keyword evidence="7 13" id="KW-0067">ATP-binding</keyword>
<evidence type="ECO:0000256" key="7">
    <source>
        <dbReference type="ARBA" id="ARBA00022840"/>
    </source>
</evidence>
<feature type="active site" description="Proton acceptor" evidence="11">
    <location>
        <position position="150"/>
    </location>
</feature>
<dbReference type="EMBL" id="JAODUO010000046">
    <property type="protein sequence ID" value="KAK2191769.1"/>
    <property type="molecule type" value="Genomic_DNA"/>
</dbReference>
<keyword evidence="9" id="KW-0832">Ubl conjugation</keyword>
<dbReference type="GO" id="GO:0050321">
    <property type="term" value="F:tau-protein kinase activity"/>
    <property type="evidence" value="ECO:0007669"/>
    <property type="project" value="TreeGrafter"/>
</dbReference>
<evidence type="ECO:0000313" key="16">
    <source>
        <dbReference type="EMBL" id="KAK2191769.1"/>
    </source>
</evidence>
<dbReference type="GO" id="GO:0007283">
    <property type="term" value="P:spermatogenesis"/>
    <property type="evidence" value="ECO:0007669"/>
    <property type="project" value="UniProtKB-KW"/>
</dbReference>
<keyword evidence="10" id="KW-0744">Spermatogenesis</keyword>
<feature type="binding site" evidence="13">
    <location>
        <position position="54"/>
    </location>
    <ligand>
        <name>ATP</name>
        <dbReference type="ChEBI" id="CHEBI:30616"/>
    </ligand>
</feature>
<name>A0AAD9UJG6_RIDPI</name>
<dbReference type="AlphaFoldDB" id="A0AAD9UJG6"/>
<dbReference type="PANTHER" id="PTHR24346">
    <property type="entry name" value="MAP/MICROTUBULE AFFINITY-REGULATING KINASE"/>
    <property type="match status" value="1"/>
</dbReference>
<evidence type="ECO:0000256" key="11">
    <source>
        <dbReference type="PIRSR" id="PIRSR000615-1"/>
    </source>
</evidence>
<dbReference type="InterPro" id="IPR000719">
    <property type="entry name" value="Prot_kinase_dom"/>
</dbReference>
<evidence type="ECO:0000256" key="10">
    <source>
        <dbReference type="ARBA" id="ARBA00022871"/>
    </source>
</evidence>
<evidence type="ECO:0000256" key="12">
    <source>
        <dbReference type="PIRSR" id="PIRSR000615-3"/>
    </source>
</evidence>
<dbReference type="PROSITE" id="PS00108">
    <property type="entry name" value="PROTEIN_KINASE_ST"/>
    <property type="match status" value="1"/>
</dbReference>
<keyword evidence="2" id="KW-0217">Developmental protein</keyword>
<evidence type="ECO:0000256" key="9">
    <source>
        <dbReference type="ARBA" id="ARBA00022843"/>
    </source>
</evidence>
<sequence length="310" mass="35239">MAHALRATEKVNSVNDDEELRHRGYVVGPTLGEGSYAKVKSAFAAKLNKKVALKIINRRKAPKDFQQKFLPRELEIMQLIHHPNIIELYEVMQFNGKIEVYIAMEIAGHGDLLEYIKLRGAIAEEKAKVLFYQLVSAIEYLHSISIIHRDLKCENILLDSENNVKVSDFGFARIMTEEDLSSTFCGSAAYAAPEILQGIPYKGAPYDVWSIGVILYIMVCGSMPYDDSNIKKMIRYQTERKVAFSRSKHVSQECKDLIHRMLEADIKKRIPITEIKHQTWIAETASRISATIKAGMQSHPNHTVCINSWD</sequence>
<dbReference type="GO" id="GO:0005737">
    <property type="term" value="C:cytoplasm"/>
    <property type="evidence" value="ECO:0007669"/>
    <property type="project" value="TreeGrafter"/>
</dbReference>
<dbReference type="InterPro" id="IPR017441">
    <property type="entry name" value="Protein_kinase_ATP_BS"/>
</dbReference>
<reference evidence="16" key="1">
    <citation type="journal article" date="2023" name="Mol. Biol. Evol.">
        <title>Third-Generation Sequencing Reveals the Adaptive Role of the Epigenome in Three Deep-Sea Polychaetes.</title>
        <authorList>
            <person name="Perez M."/>
            <person name="Aroh O."/>
            <person name="Sun Y."/>
            <person name="Lan Y."/>
            <person name="Juniper S.K."/>
            <person name="Young C.R."/>
            <person name="Angers B."/>
            <person name="Qian P.Y."/>
        </authorList>
    </citation>
    <scope>NUCLEOTIDE SEQUENCE</scope>
    <source>
        <strain evidence="16">R07B-5</strain>
    </source>
</reference>
<dbReference type="CDD" id="cd14080">
    <property type="entry name" value="STKc_TSSK-like"/>
    <property type="match status" value="1"/>
</dbReference>
<feature type="domain" description="Protein kinase" evidence="15">
    <location>
        <begin position="25"/>
        <end position="281"/>
    </location>
</feature>
<dbReference type="PROSITE" id="PS00107">
    <property type="entry name" value="PROTEIN_KINASE_ATP"/>
    <property type="match status" value="1"/>
</dbReference>
<dbReference type="InterPro" id="IPR011009">
    <property type="entry name" value="Kinase-like_dom_sf"/>
</dbReference>
<feature type="binding site" evidence="12">
    <location>
        <position position="168"/>
    </location>
    <ligand>
        <name>Mg(2+)</name>
        <dbReference type="ChEBI" id="CHEBI:18420"/>
    </ligand>
</feature>
<dbReference type="GO" id="GO:0035556">
    <property type="term" value="P:intracellular signal transduction"/>
    <property type="evidence" value="ECO:0007669"/>
    <property type="project" value="TreeGrafter"/>
</dbReference>
<dbReference type="PANTHER" id="PTHR24346:SF102">
    <property type="entry name" value="TESTIS-SPECIFIC SERINE_THREONINE-PROTEIN KINASE 1"/>
    <property type="match status" value="1"/>
</dbReference>
<protein>
    <recommendedName>
        <fullName evidence="15">Protein kinase domain-containing protein</fullName>
    </recommendedName>
</protein>
<keyword evidence="14" id="KW-0808">Transferase</keyword>
<dbReference type="InterPro" id="IPR008271">
    <property type="entry name" value="Ser/Thr_kinase_AS"/>
</dbReference>
<gene>
    <name evidence="16" type="ORF">NP493_46g07043</name>
</gene>
<evidence type="ECO:0000256" key="14">
    <source>
        <dbReference type="RuleBase" id="RU000304"/>
    </source>
</evidence>
<dbReference type="GO" id="GO:0000287">
    <property type="term" value="F:magnesium ion binding"/>
    <property type="evidence" value="ECO:0007669"/>
    <property type="project" value="UniProtKB-ARBA"/>
</dbReference>
<dbReference type="GO" id="GO:0000226">
    <property type="term" value="P:microtubule cytoskeleton organization"/>
    <property type="evidence" value="ECO:0007669"/>
    <property type="project" value="TreeGrafter"/>
</dbReference>
<keyword evidence="14" id="KW-0723">Serine/threonine-protein kinase</keyword>
<keyword evidence="14" id="KW-0418">Kinase</keyword>
<evidence type="ECO:0000256" key="8">
    <source>
        <dbReference type="ARBA" id="ARBA00022842"/>
    </source>
</evidence>
<dbReference type="GO" id="GO:0030154">
    <property type="term" value="P:cell differentiation"/>
    <property type="evidence" value="ECO:0007669"/>
    <property type="project" value="UniProtKB-KW"/>
</dbReference>
<evidence type="ECO:0000256" key="5">
    <source>
        <dbReference type="ARBA" id="ARBA00022741"/>
    </source>
</evidence>
<comment type="caution">
    <text evidence="16">The sequence shown here is derived from an EMBL/GenBank/DDBJ whole genome shotgun (WGS) entry which is preliminary data.</text>
</comment>
<organism evidence="16 17">
    <name type="scientific">Ridgeia piscesae</name>
    <name type="common">Tubeworm</name>
    <dbReference type="NCBI Taxonomy" id="27915"/>
    <lineage>
        <taxon>Eukaryota</taxon>
        <taxon>Metazoa</taxon>
        <taxon>Spiralia</taxon>
        <taxon>Lophotrochozoa</taxon>
        <taxon>Annelida</taxon>
        <taxon>Polychaeta</taxon>
        <taxon>Sedentaria</taxon>
        <taxon>Canalipalpata</taxon>
        <taxon>Sabellida</taxon>
        <taxon>Siboglinidae</taxon>
        <taxon>Ridgeia</taxon>
    </lineage>
</organism>
<dbReference type="PROSITE" id="PS50011">
    <property type="entry name" value="PROTEIN_KINASE_DOM"/>
    <property type="match status" value="1"/>
</dbReference>
<dbReference type="GO" id="GO:0005524">
    <property type="term" value="F:ATP binding"/>
    <property type="evidence" value="ECO:0007669"/>
    <property type="project" value="UniProtKB-UniRule"/>
</dbReference>
<dbReference type="Pfam" id="PF00069">
    <property type="entry name" value="Pkinase"/>
    <property type="match status" value="1"/>
</dbReference>
<keyword evidence="6" id="KW-0221">Differentiation</keyword>
<keyword evidence="8 12" id="KW-0460">Magnesium</keyword>
<evidence type="ECO:0000259" key="15">
    <source>
        <dbReference type="PROSITE" id="PS50011"/>
    </source>
</evidence>
<proteinExistence type="inferred from homology"/>
<dbReference type="SUPFAM" id="SSF56112">
    <property type="entry name" value="Protein kinase-like (PK-like)"/>
    <property type="match status" value="1"/>
</dbReference>
<dbReference type="PIRSF" id="PIRSF000615">
    <property type="entry name" value="TyrPK_CSF1-R"/>
    <property type="match status" value="1"/>
</dbReference>
<evidence type="ECO:0000256" key="6">
    <source>
        <dbReference type="ARBA" id="ARBA00022782"/>
    </source>
</evidence>
<dbReference type="SMART" id="SM00220">
    <property type="entry name" value="S_TKc"/>
    <property type="match status" value="1"/>
</dbReference>
<dbReference type="FunFam" id="1.10.510.10:FF:000658">
    <property type="entry name" value="Protein CBG12184"/>
    <property type="match status" value="1"/>
</dbReference>
<evidence type="ECO:0000256" key="3">
    <source>
        <dbReference type="ARBA" id="ARBA00022553"/>
    </source>
</evidence>
<comment type="similarity">
    <text evidence="14">Belongs to the protein kinase superfamily.</text>
</comment>
<evidence type="ECO:0000313" key="17">
    <source>
        <dbReference type="Proteomes" id="UP001209878"/>
    </source>
</evidence>
<keyword evidence="5 13" id="KW-0547">Nucleotide-binding</keyword>
<dbReference type="Gene3D" id="1.10.510.10">
    <property type="entry name" value="Transferase(Phosphotransferase) domain 1"/>
    <property type="match status" value="1"/>
</dbReference>
<evidence type="ECO:0000256" key="4">
    <source>
        <dbReference type="ARBA" id="ARBA00022723"/>
    </source>
</evidence>
<comment type="cofactor">
    <cofactor evidence="1">
        <name>Mg(2+)</name>
        <dbReference type="ChEBI" id="CHEBI:18420"/>
    </cofactor>
</comment>